<comment type="similarity">
    <text evidence="2">Belongs to the SusD family.</text>
</comment>
<evidence type="ECO:0000256" key="1">
    <source>
        <dbReference type="ARBA" id="ARBA00004442"/>
    </source>
</evidence>
<sequence>MKTSIFIKLFYAFSISIFFISCEDFVEIDTPSHRIVGDAVFNDEESAQSVIQGIYNQLIRTDYSDGGVNSVTTLAGLSADNIGLLRETDLTFLEFDQHEILPDNNRNFAIWSSSYNVIYMANSIIEGLIDSELEMGVRNTLEGEAKFIRAFTYFYLTNLYNDIPLLLTTDYIENSIAPRNSQAEIYQQIIVDLEEAIELLPLEYRNGERINANRFTALALLARVHLYEGNWSQAEALSSEIISQTGQYEILDSLDQVFLPNSKEALWQISPIGRGNSLTHTYEGSNFILNPGNPASLYFKLDESLIALFEPEDLRYSAWIGYHEEMNIHYPFKYKDRYSIDNITEYSMVMRLAEQYLIRAEARAMQDDLIGASSDINFLRMRAGIDQLTEEDSLDQETILEIIMEERRKELFSEWGHRWFDLKRTGKTTEVLSSNPLWNATDEWYPIPEQERIKNTNLTQNPGY</sequence>
<dbReference type="Pfam" id="PF14322">
    <property type="entry name" value="SusD-like_3"/>
    <property type="match status" value="1"/>
</dbReference>
<evidence type="ECO:0000259" key="6">
    <source>
        <dbReference type="Pfam" id="PF07980"/>
    </source>
</evidence>
<keyword evidence="3" id="KW-0732">Signal</keyword>
<dbReference type="Pfam" id="PF07980">
    <property type="entry name" value="SusD_RagB"/>
    <property type="match status" value="1"/>
</dbReference>
<dbReference type="PROSITE" id="PS51257">
    <property type="entry name" value="PROKAR_LIPOPROTEIN"/>
    <property type="match status" value="1"/>
</dbReference>
<dbReference type="RefSeq" id="WP_093411619.1">
    <property type="nucleotide sequence ID" value="NZ_FOVL01000039.1"/>
</dbReference>
<accession>A0A1I5DJE0</accession>
<dbReference type="InterPro" id="IPR012944">
    <property type="entry name" value="SusD_RagB_dom"/>
</dbReference>
<feature type="domain" description="SusD-like N-terminal" evidence="7">
    <location>
        <begin position="88"/>
        <end position="226"/>
    </location>
</feature>
<dbReference type="CDD" id="cd08977">
    <property type="entry name" value="SusD"/>
    <property type="match status" value="1"/>
</dbReference>
<dbReference type="Gene3D" id="1.25.40.390">
    <property type="match status" value="1"/>
</dbReference>
<dbReference type="InterPro" id="IPR033985">
    <property type="entry name" value="SusD-like_N"/>
</dbReference>
<evidence type="ECO:0000313" key="9">
    <source>
        <dbReference type="Proteomes" id="UP000199153"/>
    </source>
</evidence>
<dbReference type="EMBL" id="FOVL01000039">
    <property type="protein sequence ID" value="SFN99342.1"/>
    <property type="molecule type" value="Genomic_DNA"/>
</dbReference>
<comment type="subcellular location">
    <subcellularLocation>
        <location evidence="1">Cell outer membrane</location>
    </subcellularLocation>
</comment>
<dbReference type="STRING" id="287099.SAMN05660413_03362"/>
<protein>
    <submittedName>
        <fullName evidence="8">SusD family protein</fullName>
    </submittedName>
</protein>
<evidence type="ECO:0000256" key="5">
    <source>
        <dbReference type="ARBA" id="ARBA00023237"/>
    </source>
</evidence>
<evidence type="ECO:0000256" key="2">
    <source>
        <dbReference type="ARBA" id="ARBA00006275"/>
    </source>
</evidence>
<keyword evidence="4" id="KW-0472">Membrane</keyword>
<proteinExistence type="inferred from homology"/>
<keyword evidence="9" id="KW-1185">Reference proteome</keyword>
<evidence type="ECO:0000313" key="8">
    <source>
        <dbReference type="EMBL" id="SFN99342.1"/>
    </source>
</evidence>
<dbReference type="OrthoDB" id="621570at2"/>
<dbReference type="InterPro" id="IPR011990">
    <property type="entry name" value="TPR-like_helical_dom_sf"/>
</dbReference>
<evidence type="ECO:0000256" key="4">
    <source>
        <dbReference type="ARBA" id="ARBA00023136"/>
    </source>
</evidence>
<name>A0A1I5DJE0_9FLAO</name>
<gene>
    <name evidence="8" type="ORF">SAMN05660413_03362</name>
</gene>
<reference evidence="8 9" key="1">
    <citation type="submission" date="2016-10" db="EMBL/GenBank/DDBJ databases">
        <authorList>
            <person name="de Groot N.N."/>
        </authorList>
    </citation>
    <scope>NUCLEOTIDE SEQUENCE [LARGE SCALE GENOMIC DNA]</scope>
    <source>
        <strain evidence="8 9">DSM 17794</strain>
    </source>
</reference>
<evidence type="ECO:0000256" key="3">
    <source>
        <dbReference type="ARBA" id="ARBA00022729"/>
    </source>
</evidence>
<feature type="domain" description="RagB/SusD" evidence="6">
    <location>
        <begin position="318"/>
        <end position="464"/>
    </location>
</feature>
<evidence type="ECO:0000259" key="7">
    <source>
        <dbReference type="Pfam" id="PF14322"/>
    </source>
</evidence>
<dbReference type="AlphaFoldDB" id="A0A1I5DJE0"/>
<dbReference type="SUPFAM" id="SSF48452">
    <property type="entry name" value="TPR-like"/>
    <property type="match status" value="1"/>
</dbReference>
<organism evidence="8 9">
    <name type="scientific">Salegentibacter flavus</name>
    <dbReference type="NCBI Taxonomy" id="287099"/>
    <lineage>
        <taxon>Bacteria</taxon>
        <taxon>Pseudomonadati</taxon>
        <taxon>Bacteroidota</taxon>
        <taxon>Flavobacteriia</taxon>
        <taxon>Flavobacteriales</taxon>
        <taxon>Flavobacteriaceae</taxon>
        <taxon>Salegentibacter</taxon>
    </lineage>
</organism>
<keyword evidence="5" id="KW-0998">Cell outer membrane</keyword>
<dbReference type="Proteomes" id="UP000199153">
    <property type="component" value="Unassembled WGS sequence"/>
</dbReference>
<dbReference type="GO" id="GO:0009279">
    <property type="term" value="C:cell outer membrane"/>
    <property type="evidence" value="ECO:0007669"/>
    <property type="project" value="UniProtKB-SubCell"/>
</dbReference>